<evidence type="ECO:0000256" key="1">
    <source>
        <dbReference type="ARBA" id="ARBA00004141"/>
    </source>
</evidence>
<feature type="transmembrane region" description="Helical" evidence="11">
    <location>
        <begin position="196"/>
        <end position="216"/>
    </location>
</feature>
<dbReference type="InterPro" id="IPR013833">
    <property type="entry name" value="Cyt_c_oxidase_su3_a-hlx"/>
</dbReference>
<evidence type="ECO:0000313" key="13">
    <source>
        <dbReference type="EMBL" id="GAA3912143.1"/>
    </source>
</evidence>
<dbReference type="EC" id="7.1.1.9" evidence="3"/>
<feature type="transmembrane region" description="Helical" evidence="11">
    <location>
        <begin position="236"/>
        <end position="261"/>
    </location>
</feature>
<feature type="transmembrane region" description="Helical" evidence="11">
    <location>
        <begin position="95"/>
        <end position="115"/>
    </location>
</feature>
<feature type="transmembrane region" description="Helical" evidence="11">
    <location>
        <begin position="281"/>
        <end position="299"/>
    </location>
</feature>
<name>A0ABP7M097_9GAMM</name>
<protein>
    <recommendedName>
        <fullName evidence="3">cytochrome-c oxidase</fullName>
        <ecNumber evidence="3">7.1.1.9</ecNumber>
    </recommendedName>
    <alternativeName>
        <fullName evidence="8">Cytochrome aa3 subunit 3</fullName>
    </alternativeName>
    <alternativeName>
        <fullName evidence="9">Cytochrome c oxidase polypeptide III</fullName>
    </alternativeName>
</protein>
<dbReference type="Gene3D" id="1.10.287.70">
    <property type="match status" value="1"/>
</dbReference>
<dbReference type="RefSeq" id="WP_344794856.1">
    <property type="nucleotide sequence ID" value="NZ_BAABBN010000004.1"/>
</dbReference>
<dbReference type="Pfam" id="PF00510">
    <property type="entry name" value="COX3"/>
    <property type="match status" value="2"/>
</dbReference>
<gene>
    <name evidence="13" type="ORF">GCM10022277_03530</name>
</gene>
<organism evidence="13 14">
    <name type="scientific">Litoribacillus peritrichatus</name>
    <dbReference type="NCBI Taxonomy" id="718191"/>
    <lineage>
        <taxon>Bacteria</taxon>
        <taxon>Pseudomonadati</taxon>
        <taxon>Pseudomonadota</taxon>
        <taxon>Gammaproteobacteria</taxon>
        <taxon>Oceanospirillales</taxon>
        <taxon>Oceanospirillaceae</taxon>
        <taxon>Litoribacillus</taxon>
    </lineage>
</organism>
<proteinExistence type="inferred from homology"/>
<feature type="transmembrane region" description="Helical" evidence="11">
    <location>
        <begin position="164"/>
        <end position="184"/>
    </location>
</feature>
<keyword evidence="7 11" id="KW-0472">Membrane</keyword>
<evidence type="ECO:0000313" key="14">
    <source>
        <dbReference type="Proteomes" id="UP001501565"/>
    </source>
</evidence>
<evidence type="ECO:0000256" key="3">
    <source>
        <dbReference type="ARBA" id="ARBA00012949"/>
    </source>
</evidence>
<dbReference type="Proteomes" id="UP001501565">
    <property type="component" value="Unassembled WGS sequence"/>
</dbReference>
<feature type="transmembrane region" description="Helical" evidence="11">
    <location>
        <begin position="52"/>
        <end position="74"/>
    </location>
</feature>
<comment type="caution">
    <text evidence="13">The sequence shown here is derived from an EMBL/GenBank/DDBJ whole genome shotgun (WGS) entry which is preliminary data.</text>
</comment>
<sequence length="300" mass="33839">MSQIHNSNVPNYYVPHQSKWPIIATIAVVLLIYGMASMLHSSKMGESSALPSWIMLAGLGLTVYMIYGWFASVVKESRLGLYSHQLDKSFRLGMAWFIFSEVMFFAAFFGALFYVRTLAVPWLGGEGDKGISNLLWQDFSAQWPLLTNPDPETFPGPSGTIPAWQIPFLNTVILVTSSFTLTLAHHALKEDHRKKCILWLASTVALGIIFLGFQIHEYDEAYNSLQLTLSSGIYGSTFFMLTGFHGAHVTIGTIMLAVMLVRLTKGHFTKEKHFGFEAAAWYWHFVDVVWLLLFTFVYVL</sequence>
<keyword evidence="6 11" id="KW-1133">Transmembrane helix</keyword>
<dbReference type="InterPro" id="IPR035973">
    <property type="entry name" value="Cyt_c_oxidase_su3-like_sf"/>
</dbReference>
<dbReference type="EMBL" id="BAABBN010000004">
    <property type="protein sequence ID" value="GAA3912143.1"/>
    <property type="molecule type" value="Genomic_DNA"/>
</dbReference>
<dbReference type="InterPro" id="IPR024791">
    <property type="entry name" value="Cyt_c/ubiquinol_Oxase_su3"/>
</dbReference>
<reference evidence="14" key="1">
    <citation type="journal article" date="2019" name="Int. J. Syst. Evol. Microbiol.">
        <title>The Global Catalogue of Microorganisms (GCM) 10K type strain sequencing project: providing services to taxonomists for standard genome sequencing and annotation.</title>
        <authorList>
            <consortium name="The Broad Institute Genomics Platform"/>
            <consortium name="The Broad Institute Genome Sequencing Center for Infectious Disease"/>
            <person name="Wu L."/>
            <person name="Ma J."/>
        </authorList>
    </citation>
    <scope>NUCLEOTIDE SEQUENCE [LARGE SCALE GENOMIC DNA]</scope>
    <source>
        <strain evidence="14">JCM 17551</strain>
    </source>
</reference>
<evidence type="ECO:0000256" key="5">
    <source>
        <dbReference type="ARBA" id="ARBA00022967"/>
    </source>
</evidence>
<evidence type="ECO:0000256" key="10">
    <source>
        <dbReference type="RuleBase" id="RU003376"/>
    </source>
</evidence>
<feature type="domain" description="Heme-copper oxidase subunit III family profile" evidence="12">
    <location>
        <begin position="8"/>
        <end position="300"/>
    </location>
</feature>
<comment type="similarity">
    <text evidence="2 10">Belongs to the cytochrome c oxidase subunit 3 family.</text>
</comment>
<evidence type="ECO:0000256" key="8">
    <source>
        <dbReference type="ARBA" id="ARBA00031400"/>
    </source>
</evidence>
<evidence type="ECO:0000256" key="9">
    <source>
        <dbReference type="ARBA" id="ARBA00031625"/>
    </source>
</evidence>
<dbReference type="SUPFAM" id="SSF81452">
    <property type="entry name" value="Cytochrome c oxidase subunit III-like"/>
    <property type="match status" value="1"/>
</dbReference>
<comment type="subcellular location">
    <subcellularLocation>
        <location evidence="10">Cell membrane</location>
        <topology evidence="10">Multi-pass membrane protein</topology>
    </subcellularLocation>
    <subcellularLocation>
        <location evidence="1">Membrane</location>
        <topology evidence="1">Multi-pass membrane protein</topology>
    </subcellularLocation>
</comment>
<keyword evidence="4 10" id="KW-0812">Transmembrane</keyword>
<dbReference type="InterPro" id="IPR033945">
    <property type="entry name" value="Cyt_c_oxase_su3_dom"/>
</dbReference>
<evidence type="ECO:0000256" key="2">
    <source>
        <dbReference type="ARBA" id="ARBA00010581"/>
    </source>
</evidence>
<dbReference type="PANTHER" id="PTHR11403:SF7">
    <property type="entry name" value="CYTOCHROME C OXIDASE SUBUNIT 3"/>
    <property type="match status" value="1"/>
</dbReference>
<dbReference type="InterPro" id="IPR000298">
    <property type="entry name" value="Cyt_c_oxidase-like_su3"/>
</dbReference>
<keyword evidence="5" id="KW-1278">Translocase</keyword>
<dbReference type="PROSITE" id="PS50253">
    <property type="entry name" value="COX3"/>
    <property type="match status" value="1"/>
</dbReference>
<feature type="transmembrane region" description="Helical" evidence="11">
    <location>
        <begin position="20"/>
        <end position="40"/>
    </location>
</feature>
<evidence type="ECO:0000259" key="12">
    <source>
        <dbReference type="PROSITE" id="PS50253"/>
    </source>
</evidence>
<keyword evidence="14" id="KW-1185">Reference proteome</keyword>
<evidence type="ECO:0000256" key="11">
    <source>
        <dbReference type="SAM" id="Phobius"/>
    </source>
</evidence>
<dbReference type="Gene3D" id="1.20.120.80">
    <property type="entry name" value="Cytochrome c oxidase, subunit III, four-helix bundle"/>
    <property type="match status" value="1"/>
</dbReference>
<evidence type="ECO:0000256" key="6">
    <source>
        <dbReference type="ARBA" id="ARBA00022989"/>
    </source>
</evidence>
<evidence type="ECO:0000256" key="4">
    <source>
        <dbReference type="ARBA" id="ARBA00022692"/>
    </source>
</evidence>
<dbReference type="CDD" id="cd01665">
    <property type="entry name" value="Cyt_c_Oxidase_III"/>
    <property type="match status" value="1"/>
</dbReference>
<dbReference type="PANTHER" id="PTHR11403">
    <property type="entry name" value="CYTOCHROME C OXIDASE SUBUNIT III"/>
    <property type="match status" value="1"/>
</dbReference>
<accession>A0ABP7M097</accession>
<evidence type="ECO:0000256" key="7">
    <source>
        <dbReference type="ARBA" id="ARBA00023136"/>
    </source>
</evidence>